<reference evidence="1 2" key="1">
    <citation type="submission" date="2020-08" db="EMBL/GenBank/DDBJ databases">
        <title>Sequencing the genomes of 1000 actinobacteria strains.</title>
        <authorList>
            <person name="Klenk H.-P."/>
        </authorList>
    </citation>
    <scope>NUCLEOTIDE SEQUENCE [LARGE SCALE GENOMIC DNA]</scope>
    <source>
        <strain evidence="1 2">DSM 44598</strain>
    </source>
</reference>
<evidence type="ECO:0000313" key="2">
    <source>
        <dbReference type="Proteomes" id="UP000579647"/>
    </source>
</evidence>
<gene>
    <name evidence="1" type="ORF">HNR07_007012</name>
</gene>
<accession>A0A840WJY4</accession>
<name>A0A840WJY4_9ACTN</name>
<sequence>MRRSLQGSLDQHELVEHAVVDGRRVTDPAVHADIAYALELLGEAAGKTIYTDDVSTA</sequence>
<evidence type="ECO:0000313" key="1">
    <source>
        <dbReference type="EMBL" id="MBB5495793.1"/>
    </source>
</evidence>
<protein>
    <submittedName>
        <fullName evidence="1">Uncharacterized protein</fullName>
    </submittedName>
</protein>
<organism evidence="1 2">
    <name type="scientific">Nocardiopsis metallicus</name>
    <dbReference type="NCBI Taxonomy" id="179819"/>
    <lineage>
        <taxon>Bacteria</taxon>
        <taxon>Bacillati</taxon>
        <taxon>Actinomycetota</taxon>
        <taxon>Actinomycetes</taxon>
        <taxon>Streptosporangiales</taxon>
        <taxon>Nocardiopsidaceae</taxon>
        <taxon>Nocardiopsis</taxon>
    </lineage>
</organism>
<keyword evidence="2" id="KW-1185">Reference proteome</keyword>
<proteinExistence type="predicted"/>
<dbReference type="AlphaFoldDB" id="A0A840WJY4"/>
<dbReference type="EMBL" id="JACHDO010000002">
    <property type="protein sequence ID" value="MBB5495793.1"/>
    <property type="molecule type" value="Genomic_DNA"/>
</dbReference>
<dbReference type="Proteomes" id="UP000579647">
    <property type="component" value="Unassembled WGS sequence"/>
</dbReference>
<comment type="caution">
    <text evidence="1">The sequence shown here is derived from an EMBL/GenBank/DDBJ whole genome shotgun (WGS) entry which is preliminary data.</text>
</comment>